<sequence>MGWRKKHWLWSKKCPVALRLPGLQYVHSCRPDKAPAPPSGRRYQRVKLPFVFRQLAQILEDLTR</sequence>
<dbReference type="Proteomes" id="UP000839719">
    <property type="component" value="Unassembled WGS sequence"/>
</dbReference>
<evidence type="ECO:0000313" key="14">
    <source>
        <dbReference type="EMBL" id="ECS3251973.1"/>
    </source>
</evidence>
<dbReference type="EMBL" id="AAHULV010000011">
    <property type="protein sequence ID" value="ECA4915171.1"/>
    <property type="molecule type" value="Genomic_DNA"/>
</dbReference>
<organism evidence="7">
    <name type="scientific">Salmonella enterica subsp. enterica serovar Kentucky</name>
    <dbReference type="NCBI Taxonomy" id="192955"/>
    <lineage>
        <taxon>Bacteria</taxon>
        <taxon>Pseudomonadati</taxon>
        <taxon>Pseudomonadota</taxon>
        <taxon>Gammaproteobacteria</taxon>
        <taxon>Enterobacterales</taxon>
        <taxon>Enterobacteriaceae</taxon>
        <taxon>Salmonella</taxon>
    </lineage>
</organism>
<dbReference type="EMBL" id="AAKQYR010000020">
    <property type="protein sequence ID" value="ECU7623280.1"/>
    <property type="molecule type" value="Genomic_DNA"/>
</dbReference>
<dbReference type="EMBL" id="AAKNQD010000013">
    <property type="protein sequence ID" value="ECT7067969.1"/>
    <property type="molecule type" value="Genomic_DNA"/>
</dbReference>
<evidence type="ECO:0000313" key="11">
    <source>
        <dbReference type="EMBL" id="ECB8227312.1"/>
    </source>
</evidence>
<reference evidence="12" key="1">
    <citation type="submission" date="2018-07" db="EMBL/GenBank/DDBJ databases">
        <authorList>
            <consortium name="NARMS: The National Antimicrobial Resistance Monitoring System"/>
        </authorList>
    </citation>
    <scope>NUCLEOTIDE SEQUENCE</scope>
    <source>
        <strain evidence="15">CVM N32749</strain>
        <strain evidence="17">CVM N32765</strain>
        <strain evidence="18">CVM N32771</strain>
        <strain evidence="16">CVM N41920</strain>
        <strain evidence="12">CVM N54726</strain>
        <strain evidence="14">CVM N57292F</strain>
        <strain evidence="13">CVM N58008</strain>
        <strain evidence="5">FSIS11816699</strain>
        <strain evidence="11">FSIS11918308</strain>
    </source>
</reference>
<evidence type="ECO:0000313" key="18">
    <source>
        <dbReference type="EMBL" id="ECU7623280.1"/>
    </source>
</evidence>
<evidence type="ECO:0000313" key="1">
    <source>
        <dbReference type="EMBL" id="EBV9904275.1"/>
    </source>
</evidence>
<reference evidence="7" key="3">
    <citation type="submission" date="2019-01" db="EMBL/GenBank/DDBJ databases">
        <authorList>
            <consortium name="GenomeTrakr network: Whole genome sequencing for foodborne pathogen traceback"/>
        </authorList>
    </citation>
    <scope>NUCLEOTIDE SEQUENCE</scope>
    <source>
        <strain evidence="1">CVM-N26458</strain>
        <strain evidence="2">CVM-N27249</strain>
        <strain evidence="3">FSIS11816006</strain>
        <strain evidence="4">FSIS11816516</strain>
        <strain evidence="8">FSIS11917264</strain>
        <strain evidence="9">FSIS21923418</strain>
        <strain evidence="10">FSIS21923565</strain>
        <strain evidence="6">FSIS31901439</strain>
        <strain evidence="7">FSIS31901449</strain>
    </source>
</reference>
<dbReference type="EMBL" id="SQSB01000003">
    <property type="protein sequence ID" value="KAA8319795.1"/>
    <property type="molecule type" value="Genomic_DNA"/>
</dbReference>
<proteinExistence type="predicted"/>
<evidence type="ECO:0000313" key="10">
    <source>
        <dbReference type="EMBL" id="ECB5813874.1"/>
    </source>
</evidence>
<dbReference type="EMBL" id="AAHGZJ010000008">
    <property type="protein sequence ID" value="EBV9904275.1"/>
    <property type="molecule type" value="Genomic_DNA"/>
</dbReference>
<reference evidence="19 20" key="2">
    <citation type="journal article" date="2019" name="Proc. Natl. Acad. Sci. U.S.A.">
        <title>Microbiome composition shapes rapid genomic adaptation of Drosophila melanogaster.</title>
        <authorList>
            <person name="Rudman S.M."/>
            <person name="Greenblum S."/>
            <person name="Hughes R.C."/>
            <person name="Rajpurohit S."/>
            <person name="Kiratli O."/>
            <person name="Lowder D.B."/>
            <person name="Lemmon S.G."/>
            <person name="Petrov D.A."/>
            <person name="Chaston J.M."/>
            <person name="Schmidt P."/>
        </authorList>
    </citation>
    <scope>NUCLEOTIDE SEQUENCE [LARGE SCALE GENOMIC DNA]</scope>
    <source>
        <strain evidence="19 20">ME2L-19-11</strain>
    </source>
</reference>
<gene>
    <name evidence="13" type="ORF">A3Y30_04360</name>
    <name evidence="14" type="ORF">A3Z70_15415</name>
    <name evidence="15" type="ORF">A9T32_05265</name>
    <name evidence="17" type="ORF">A9T44_13685</name>
    <name evidence="18" type="ORF">A9T50_17565</name>
    <name evidence="16" type="ORF">A9W12_06595</name>
    <name evidence="12" type="ORF">APO12_01145</name>
    <name evidence="1" type="ORF">AUA60_10400</name>
    <name evidence="2" type="ORF">AUB25_06215</name>
    <name evidence="11" type="ORF">E2A04_04465</name>
    <name evidence="19" type="ORF">E4679_07910</name>
    <name evidence="3" type="ORF">EID80_05445</name>
    <name evidence="5" type="ORF">ELM42_10035</name>
    <name evidence="4" type="ORF">ELO16_03805</name>
    <name evidence="6" type="ORF">EQ864_05975</name>
    <name evidence="7" type="ORF">ER558_15125</name>
    <name evidence="8" type="ORF">ESI84_06860</name>
    <name evidence="9" type="ORF">EWR76_05270</name>
    <name evidence="10" type="ORF">EZK82_02535</name>
</gene>
<evidence type="ECO:0000313" key="12">
    <source>
        <dbReference type="EMBL" id="ECS2128180.1"/>
    </source>
</evidence>
<accession>A0A3V9S2L9</accession>
<evidence type="ECO:0000313" key="7">
    <source>
        <dbReference type="EMBL" id="ECA8832148.1"/>
    </source>
</evidence>
<evidence type="ECO:0000313" key="16">
    <source>
        <dbReference type="EMBL" id="ECT7067969.1"/>
    </source>
</evidence>
<name>A0A3V9S2L9_SALET</name>
<dbReference type="EMBL" id="AAHSYX010000005">
    <property type="protein sequence ID" value="ECA0087392.1"/>
    <property type="molecule type" value="Genomic_DNA"/>
</dbReference>
<dbReference type="EMBL" id="AAKIWH010000001">
    <property type="protein sequence ID" value="ECS2128180.1"/>
    <property type="molecule type" value="Genomic_DNA"/>
</dbReference>
<dbReference type="EMBL" id="AAHHJF010000003">
    <property type="protein sequence ID" value="EBW5967125.1"/>
    <property type="molecule type" value="Genomic_DNA"/>
</dbReference>
<evidence type="ECO:0000313" key="2">
    <source>
        <dbReference type="EMBL" id="EBW5967125.1"/>
    </source>
</evidence>
<evidence type="ECO:0000313" key="5">
    <source>
        <dbReference type="EMBL" id="ECA4915171.1"/>
    </source>
</evidence>
<evidence type="ECO:0000313" key="15">
    <source>
        <dbReference type="EMBL" id="ECS4923232.1"/>
    </source>
</evidence>
<reference evidence="19" key="4">
    <citation type="submission" date="2019-03" db="EMBL/GenBank/DDBJ databases">
        <authorList>
            <person name="Levent G."/>
            <person name="Schlochtermeier A."/>
            <person name="Ives S.E."/>
            <person name="Norman K.N."/>
            <person name="Lawhon S.D."/>
            <person name="Loneragan G.H."/>
            <person name="Anderson R.C."/>
            <person name="Scott H.M."/>
        </authorList>
    </citation>
    <scope>NUCLEOTIDE SEQUENCE</scope>
    <source>
        <strain evidence="19">ME2L-19-11</strain>
    </source>
</reference>
<dbReference type="EMBL" id="AAKJTW010000005">
    <property type="protein sequence ID" value="ECS4923232.1"/>
    <property type="molecule type" value="Genomic_DNA"/>
</dbReference>
<dbReference type="EMBL" id="AAHVUF010000027">
    <property type="protein sequence ID" value="ECA8832148.1"/>
    <property type="molecule type" value="Genomic_DNA"/>
</dbReference>
<dbReference type="EMBL" id="AAKQXS010000007">
    <property type="protein sequence ID" value="ECU7501580.1"/>
    <property type="molecule type" value="Genomic_DNA"/>
</dbReference>
<evidence type="ECO:0000313" key="6">
    <source>
        <dbReference type="EMBL" id="ECA8554713.1"/>
    </source>
</evidence>
<dbReference type="EMBL" id="AAHYAO010000003">
    <property type="protein sequence ID" value="ECB5813874.1"/>
    <property type="molecule type" value="Genomic_DNA"/>
</dbReference>
<dbReference type="EMBL" id="AAHXIE010000009">
    <property type="protein sequence ID" value="ECB3637728.1"/>
    <property type="molecule type" value="Genomic_DNA"/>
</dbReference>
<dbReference type="Proteomes" id="UP000839705">
    <property type="component" value="Unassembled WGS sequence"/>
</dbReference>
<evidence type="ECO:0000313" key="9">
    <source>
        <dbReference type="EMBL" id="ECB3637728.1"/>
    </source>
</evidence>
<dbReference type="EMBL" id="AAKJDK010000004">
    <property type="protein sequence ID" value="ECS2987395.1"/>
    <property type="molecule type" value="Genomic_DNA"/>
</dbReference>
<dbReference type="EMBL" id="AAHULA010000001">
    <property type="protein sequence ID" value="ECA4439929.1"/>
    <property type="molecule type" value="Genomic_DNA"/>
</dbReference>
<dbReference type="Proteomes" id="UP000322839">
    <property type="component" value="Unassembled WGS sequence"/>
</dbReference>
<evidence type="ECO:0000313" key="13">
    <source>
        <dbReference type="EMBL" id="ECS2987395.1"/>
    </source>
</evidence>
<evidence type="ECO:0000313" key="8">
    <source>
        <dbReference type="EMBL" id="ECA8955944.1"/>
    </source>
</evidence>
<evidence type="ECO:0000313" key="19">
    <source>
        <dbReference type="EMBL" id="KAA8319795.1"/>
    </source>
</evidence>
<dbReference type="EMBL" id="AAHVVF010000003">
    <property type="protein sequence ID" value="ECA8955944.1"/>
    <property type="molecule type" value="Genomic_DNA"/>
</dbReference>
<dbReference type="AlphaFoldDB" id="A0A3V9S2L9"/>
<evidence type="ECO:0000313" key="17">
    <source>
        <dbReference type="EMBL" id="ECU7501580.1"/>
    </source>
</evidence>
<comment type="caution">
    <text evidence="7">The sequence shown here is derived from an EMBL/GenBank/DDBJ whole genome shotgun (WGS) entry which is preliminary data.</text>
</comment>
<evidence type="ECO:0000313" key="3">
    <source>
        <dbReference type="EMBL" id="ECA0087392.1"/>
    </source>
</evidence>
<protein>
    <submittedName>
        <fullName evidence="7">Uncharacterized protein</fullName>
    </submittedName>
</protein>
<evidence type="ECO:0000313" key="20">
    <source>
        <dbReference type="Proteomes" id="UP000322839"/>
    </source>
</evidence>
<dbReference type="EMBL" id="AAKJFM010000025">
    <property type="protein sequence ID" value="ECS3251973.1"/>
    <property type="molecule type" value="Genomic_DNA"/>
</dbReference>
<dbReference type="EMBL" id="AAHYUR010000002">
    <property type="protein sequence ID" value="ECB8227312.1"/>
    <property type="molecule type" value="Genomic_DNA"/>
</dbReference>
<evidence type="ECO:0000313" key="4">
    <source>
        <dbReference type="EMBL" id="ECA4439929.1"/>
    </source>
</evidence>
<dbReference type="EMBL" id="AAHVRN010000006">
    <property type="protein sequence ID" value="ECA8554713.1"/>
    <property type="molecule type" value="Genomic_DNA"/>
</dbReference>